<sequence>MKRGMAIAGLIVVTAIWGGGFVASDIALNSLTPMQIMAIRFLLGAVLMSLISVHEFQNINIKEIGAGVLMGIALFAAFALQIIGLQYTTPSKNAFLTALNVVMVPFIAFLVLRKRIGWRGVLGACLSVVGVAVLSLNGNMTLGLGDALSLLCAVGFAFQIFFTGLFVQRYRVTILNCVQMVTAFVLSVVVMVAMGQVHLTPTTDGWWSVLYLGVVSTTICYLLQTACQQYVDETKAAIILSMESVFGTLFSILLLGEVVTPRMIVGCTIILVAVVISNLAASSEDEQPADAPVPEPSGEVSG</sequence>
<evidence type="ECO:0000256" key="6">
    <source>
        <dbReference type="ARBA" id="ARBA00023136"/>
    </source>
</evidence>
<keyword evidence="5 7" id="KW-1133">Transmembrane helix</keyword>
<dbReference type="InterPro" id="IPR000620">
    <property type="entry name" value="EamA_dom"/>
</dbReference>
<evidence type="ECO:0000313" key="10">
    <source>
        <dbReference type="Proteomes" id="UP000037193"/>
    </source>
</evidence>
<evidence type="ECO:0000256" key="1">
    <source>
        <dbReference type="ARBA" id="ARBA00004651"/>
    </source>
</evidence>
<feature type="domain" description="EamA" evidence="8">
    <location>
        <begin position="6"/>
        <end position="135"/>
    </location>
</feature>
<accession>A0A0L7B118</accession>
<evidence type="ECO:0000313" key="9">
    <source>
        <dbReference type="EMBL" id="KOA40968.1"/>
    </source>
</evidence>
<dbReference type="Pfam" id="PF00892">
    <property type="entry name" value="EamA"/>
    <property type="match status" value="2"/>
</dbReference>
<feature type="transmembrane region" description="Helical" evidence="7">
    <location>
        <begin position="65"/>
        <end position="88"/>
    </location>
</feature>
<feature type="domain" description="EamA" evidence="8">
    <location>
        <begin position="144"/>
        <end position="278"/>
    </location>
</feature>
<dbReference type="PANTHER" id="PTHR42920">
    <property type="entry name" value="OS03G0707200 PROTEIN-RELATED"/>
    <property type="match status" value="1"/>
</dbReference>
<organism evidence="9 10">
    <name type="scientific">Bifidobacterium breve MCC 1128</name>
    <dbReference type="NCBI Taxonomy" id="1365965"/>
    <lineage>
        <taxon>Bacteria</taxon>
        <taxon>Bacillati</taxon>
        <taxon>Actinomycetota</taxon>
        <taxon>Actinomycetes</taxon>
        <taxon>Bifidobacteriales</taxon>
        <taxon>Bifidobacteriaceae</taxon>
        <taxon>Bifidobacterium</taxon>
    </lineage>
</organism>
<reference evidence="9 10" key="1">
    <citation type="journal article" date="2015" name="Int J Genomics">
        <title>Comparative Genomics Revealed Genetic Diversity and Species/Strain-Level Differences in Carbohydrate Metabolism of Three Probiotic Bifidobacterial Species.</title>
        <authorList>
            <person name="Odamaki T."/>
            <person name="Horigome A."/>
            <person name="Sugahara H."/>
            <person name="Hashikura N."/>
            <person name="Minami J."/>
            <person name="Xiao J.Z."/>
            <person name="Abe F."/>
        </authorList>
    </citation>
    <scope>NUCLEOTIDE SEQUENCE [LARGE SCALE GENOMIC DNA]</scope>
    <source>
        <strain evidence="9 10">MCC 1128</strain>
    </source>
</reference>
<dbReference type="GO" id="GO:0005886">
    <property type="term" value="C:plasma membrane"/>
    <property type="evidence" value="ECO:0007669"/>
    <property type="project" value="UniProtKB-SubCell"/>
</dbReference>
<protein>
    <submittedName>
        <fullName evidence="9">Membrane protein</fullName>
    </submittedName>
</protein>
<feature type="transmembrane region" description="Helical" evidence="7">
    <location>
        <begin position="206"/>
        <end position="224"/>
    </location>
</feature>
<comment type="caution">
    <text evidence="9">The sequence shown here is derived from an EMBL/GenBank/DDBJ whole genome shotgun (WGS) entry which is preliminary data.</text>
</comment>
<dbReference type="AlphaFoldDB" id="A0A0L7B118"/>
<dbReference type="InterPro" id="IPR037185">
    <property type="entry name" value="EmrE-like"/>
</dbReference>
<gene>
    <name evidence="9" type="ORF">BBM1128_04880</name>
</gene>
<feature type="transmembrane region" description="Helical" evidence="7">
    <location>
        <begin position="119"/>
        <end position="136"/>
    </location>
</feature>
<keyword evidence="6 7" id="KW-0472">Membrane</keyword>
<evidence type="ECO:0000259" key="8">
    <source>
        <dbReference type="Pfam" id="PF00892"/>
    </source>
</evidence>
<dbReference type="EMBL" id="AVQD01000008">
    <property type="protein sequence ID" value="KOA40968.1"/>
    <property type="molecule type" value="Genomic_DNA"/>
</dbReference>
<feature type="transmembrane region" description="Helical" evidence="7">
    <location>
        <begin position="174"/>
        <end position="194"/>
    </location>
</feature>
<comment type="subcellular location">
    <subcellularLocation>
        <location evidence="1">Cell membrane</location>
        <topology evidence="1">Multi-pass membrane protein</topology>
    </subcellularLocation>
</comment>
<keyword evidence="4 7" id="KW-0812">Transmembrane</keyword>
<evidence type="ECO:0000256" key="2">
    <source>
        <dbReference type="ARBA" id="ARBA00007362"/>
    </source>
</evidence>
<feature type="transmembrane region" description="Helical" evidence="7">
    <location>
        <begin position="34"/>
        <end position="53"/>
    </location>
</feature>
<feature type="transmembrane region" description="Helical" evidence="7">
    <location>
        <begin position="94"/>
        <end position="112"/>
    </location>
</feature>
<feature type="transmembrane region" description="Helical" evidence="7">
    <location>
        <begin position="236"/>
        <end position="256"/>
    </location>
</feature>
<dbReference type="PATRIC" id="fig|1365965.3.peg.983"/>
<feature type="transmembrane region" description="Helical" evidence="7">
    <location>
        <begin position="148"/>
        <end position="167"/>
    </location>
</feature>
<dbReference type="RefSeq" id="WP_052789316.1">
    <property type="nucleotide sequence ID" value="NZ_AVQD01000008.1"/>
</dbReference>
<evidence type="ECO:0000256" key="7">
    <source>
        <dbReference type="SAM" id="Phobius"/>
    </source>
</evidence>
<comment type="similarity">
    <text evidence="2">Belongs to the EamA transporter family.</text>
</comment>
<keyword evidence="3" id="KW-1003">Cell membrane</keyword>
<proteinExistence type="inferred from homology"/>
<evidence type="ECO:0000256" key="4">
    <source>
        <dbReference type="ARBA" id="ARBA00022692"/>
    </source>
</evidence>
<dbReference type="PANTHER" id="PTHR42920:SF5">
    <property type="entry name" value="EAMA DOMAIN-CONTAINING PROTEIN"/>
    <property type="match status" value="1"/>
</dbReference>
<name>A0A0L7B118_BIFBR</name>
<dbReference type="SUPFAM" id="SSF103481">
    <property type="entry name" value="Multidrug resistance efflux transporter EmrE"/>
    <property type="match status" value="2"/>
</dbReference>
<evidence type="ECO:0000256" key="3">
    <source>
        <dbReference type="ARBA" id="ARBA00022475"/>
    </source>
</evidence>
<dbReference type="Proteomes" id="UP000037193">
    <property type="component" value="Unassembled WGS sequence"/>
</dbReference>
<dbReference type="InterPro" id="IPR051258">
    <property type="entry name" value="Diverse_Substrate_Transporter"/>
</dbReference>
<feature type="transmembrane region" description="Helical" evidence="7">
    <location>
        <begin position="262"/>
        <end position="281"/>
    </location>
</feature>
<evidence type="ECO:0000256" key="5">
    <source>
        <dbReference type="ARBA" id="ARBA00022989"/>
    </source>
</evidence>